<keyword evidence="1" id="KW-0004">4Fe-4S</keyword>
<dbReference type="GO" id="GO:0051539">
    <property type="term" value="F:4 iron, 4 sulfur cluster binding"/>
    <property type="evidence" value="ECO:0007669"/>
    <property type="project" value="UniProtKB-KW"/>
</dbReference>
<dbReference type="InterPro" id="IPR017896">
    <property type="entry name" value="4Fe4S_Fe-S-bd"/>
</dbReference>
<evidence type="ECO:0000256" key="2">
    <source>
        <dbReference type="ARBA" id="ARBA00022723"/>
    </source>
</evidence>
<keyword evidence="8" id="KW-1185">Reference proteome</keyword>
<feature type="transmembrane region" description="Helical" evidence="5">
    <location>
        <begin position="205"/>
        <end position="226"/>
    </location>
</feature>
<organism evidence="7 8">
    <name type="scientific">Tepidibacillus fermentans</name>
    <dbReference type="NCBI Taxonomy" id="1281767"/>
    <lineage>
        <taxon>Bacteria</taxon>
        <taxon>Bacillati</taxon>
        <taxon>Bacillota</taxon>
        <taxon>Bacilli</taxon>
        <taxon>Bacillales</taxon>
        <taxon>Bacillaceae</taxon>
        <taxon>Tepidibacillus</taxon>
    </lineage>
</organism>
<keyword evidence="5" id="KW-0812">Transmembrane</keyword>
<dbReference type="SUPFAM" id="SSF54862">
    <property type="entry name" value="4Fe-4S ferredoxins"/>
    <property type="match status" value="1"/>
</dbReference>
<evidence type="ECO:0000313" key="8">
    <source>
        <dbReference type="Proteomes" id="UP000295788"/>
    </source>
</evidence>
<protein>
    <submittedName>
        <fullName evidence="7">Respiratory nitrite reductase-specific menaquinol--cytochrome-c reductase complex Fe-S cluster subunit NrfC</fullName>
    </submittedName>
</protein>
<dbReference type="Proteomes" id="UP000295788">
    <property type="component" value="Unassembled WGS sequence"/>
</dbReference>
<evidence type="ECO:0000256" key="5">
    <source>
        <dbReference type="SAM" id="Phobius"/>
    </source>
</evidence>
<dbReference type="PROSITE" id="PS51379">
    <property type="entry name" value="4FE4S_FER_2"/>
    <property type="match status" value="3"/>
</dbReference>
<keyword evidence="3" id="KW-0408">Iron</keyword>
<evidence type="ECO:0000256" key="3">
    <source>
        <dbReference type="ARBA" id="ARBA00023004"/>
    </source>
</evidence>
<feature type="domain" description="4Fe-4S ferredoxin-type" evidence="6">
    <location>
        <begin position="81"/>
        <end position="111"/>
    </location>
</feature>
<dbReference type="PANTHER" id="PTHR43177">
    <property type="entry name" value="PROTEIN NRFC"/>
    <property type="match status" value="1"/>
</dbReference>
<reference evidence="7 8" key="1">
    <citation type="submission" date="2019-03" db="EMBL/GenBank/DDBJ databases">
        <title>Genomic Encyclopedia of Type Strains, Phase IV (KMG-IV): sequencing the most valuable type-strain genomes for metagenomic binning, comparative biology and taxonomic classification.</title>
        <authorList>
            <person name="Goeker M."/>
        </authorList>
    </citation>
    <scope>NUCLEOTIDE SEQUENCE [LARGE SCALE GENOMIC DNA]</scope>
    <source>
        <strain evidence="7 8">DSM 23802</strain>
    </source>
</reference>
<keyword evidence="2" id="KW-0479">Metal-binding</keyword>
<dbReference type="Pfam" id="PF13247">
    <property type="entry name" value="Fer4_11"/>
    <property type="match status" value="1"/>
</dbReference>
<dbReference type="OrthoDB" id="9803192at2"/>
<dbReference type="InterPro" id="IPR050954">
    <property type="entry name" value="ET_IronSulfur_Cluster-Binding"/>
</dbReference>
<accession>A0A4R3KDC7</accession>
<feature type="domain" description="4Fe-4S ferredoxin-type" evidence="6">
    <location>
        <begin position="4"/>
        <end position="34"/>
    </location>
</feature>
<gene>
    <name evidence="7" type="ORF">EDD72_11334</name>
</gene>
<comment type="caution">
    <text evidence="7">The sequence shown here is derived from an EMBL/GenBank/DDBJ whole genome shotgun (WGS) entry which is preliminary data.</text>
</comment>
<evidence type="ECO:0000259" key="6">
    <source>
        <dbReference type="PROSITE" id="PS51379"/>
    </source>
</evidence>
<evidence type="ECO:0000313" key="7">
    <source>
        <dbReference type="EMBL" id="TCS81276.1"/>
    </source>
</evidence>
<evidence type="ECO:0000256" key="1">
    <source>
        <dbReference type="ARBA" id="ARBA00022485"/>
    </source>
</evidence>
<keyword evidence="4" id="KW-0411">Iron-sulfur</keyword>
<dbReference type="PANTHER" id="PTHR43177:SF3">
    <property type="entry name" value="PROTEIN NRFC HOMOLOG"/>
    <property type="match status" value="1"/>
</dbReference>
<dbReference type="RefSeq" id="WP_132769381.1">
    <property type="nucleotide sequence ID" value="NZ_SMAB01000013.1"/>
</dbReference>
<keyword evidence="5" id="KW-0472">Membrane</keyword>
<evidence type="ECO:0000256" key="4">
    <source>
        <dbReference type="ARBA" id="ARBA00023014"/>
    </source>
</evidence>
<name>A0A4R3KDC7_9BACI</name>
<keyword evidence="5" id="KW-1133">Transmembrane helix</keyword>
<dbReference type="CDD" id="cd10551">
    <property type="entry name" value="PsrB"/>
    <property type="match status" value="1"/>
</dbReference>
<dbReference type="PROSITE" id="PS00198">
    <property type="entry name" value="4FE4S_FER_1"/>
    <property type="match status" value="1"/>
</dbReference>
<feature type="domain" description="4Fe-4S ferredoxin-type" evidence="6">
    <location>
        <begin position="49"/>
        <end position="80"/>
    </location>
</feature>
<proteinExistence type="predicted"/>
<dbReference type="EMBL" id="SMAB01000013">
    <property type="protein sequence ID" value="TCS81276.1"/>
    <property type="molecule type" value="Genomic_DNA"/>
</dbReference>
<dbReference type="AlphaFoldDB" id="A0A4R3KDC7"/>
<dbReference type="Gene3D" id="3.30.70.20">
    <property type="match status" value="2"/>
</dbReference>
<dbReference type="GO" id="GO:0046872">
    <property type="term" value="F:metal ion binding"/>
    <property type="evidence" value="ECO:0007669"/>
    <property type="project" value="UniProtKB-KW"/>
</dbReference>
<dbReference type="InterPro" id="IPR017900">
    <property type="entry name" value="4Fe4S_Fe_S_CS"/>
</dbReference>
<sequence>MARYGMLIDTTRCVSCFACRLACQMKNELEQDEAFIHFVEKEEGIYPKVKVHILPIQCQHCENAPCMKVCPTGATYKTADGIVLVDENKCIGCKYCVSVCPYNARIEVKQSKTIQKCNFCSSELEKGGEPACVKTCIPEARIFGDLDDPNSKISQEIKKRHAKPILANQGTKPKIYYVSEMSIKSGVNDQVTGLTDMRSEYIKPAGGVLLGATALGLAGNFVVASLSKSKQKHENHNEGEEDHE</sequence>